<dbReference type="PROSITE" id="PS51645">
    <property type="entry name" value="PHR_CRY_ALPHA_BETA"/>
    <property type="match status" value="1"/>
</dbReference>
<sequence>MYLYIHRKDLRLNKLPAFDATNRRGGPGIHLLLFDPLLIGGGRLDTHSGKTFLRGAARLHSSYREAGQTLHMLYGEPVEVVQALLAAHPIAGIAMQADYTPYARQRDDRLQATAEGLGRGFIAYNDAPLVDLADFQHFTGRSGPYKVFTPFHRMWESYLRQFYVPSKDVSPARLETITTIDPAAAARFSLPPELAAALEGAGAEEARDRRGPSGRLADFMEKRLENYAQTRDDYALEDGTSGLARWLNSGALSVREVYEAVHHAADSAAWVRQLAWRDFYLYQARFNPDYFAYEQQFDLSALSDEHFAAWAQGKTGIPIIDAAMTQLRETGGLPNRLRMITAMFLTKNLLCPFTSGEDHFRSMLADYDNTQNRGGWLWSSSLGYDAAPYFRIMNPVTQSQRYDPSGSYIRRWLPQLAHLQGRAIHEPQPDAIVDLKASRARAIRVYKEILGNARELQDPDSSP</sequence>
<reference evidence="6" key="2">
    <citation type="submission" date="2020-09" db="EMBL/GenBank/DDBJ databases">
        <authorList>
            <person name="Sun Q."/>
            <person name="Zhou Y."/>
        </authorList>
    </citation>
    <scope>NUCLEOTIDE SEQUENCE</scope>
    <source>
        <strain evidence="6">CGMCC 1.15178</strain>
    </source>
</reference>
<dbReference type="InterPro" id="IPR036155">
    <property type="entry name" value="Crypto/Photolyase_N_sf"/>
</dbReference>
<dbReference type="Pfam" id="PF00875">
    <property type="entry name" value="DNA_photolyase"/>
    <property type="match status" value="1"/>
</dbReference>
<feature type="binding site" evidence="3">
    <location>
        <begin position="273"/>
        <end position="280"/>
    </location>
    <ligand>
        <name>FAD</name>
        <dbReference type="ChEBI" id="CHEBI:57692"/>
    </ligand>
</feature>
<evidence type="ECO:0000313" key="7">
    <source>
        <dbReference type="Proteomes" id="UP000612456"/>
    </source>
</evidence>
<feature type="binding site" evidence="3">
    <location>
        <position position="227"/>
    </location>
    <ligand>
        <name>FAD</name>
        <dbReference type="ChEBI" id="CHEBI:57692"/>
    </ligand>
</feature>
<gene>
    <name evidence="6" type="ORF">GCM10010911_63160</name>
</gene>
<keyword evidence="2 3" id="KW-0274">FAD</keyword>
<dbReference type="EMBL" id="BMHP01000008">
    <property type="protein sequence ID" value="GGD95885.1"/>
    <property type="molecule type" value="Genomic_DNA"/>
</dbReference>
<reference evidence="6" key="1">
    <citation type="journal article" date="2014" name="Int. J. Syst. Evol. Microbiol.">
        <title>Complete genome sequence of Corynebacterium casei LMG S-19264T (=DSM 44701T), isolated from a smear-ripened cheese.</title>
        <authorList>
            <consortium name="US DOE Joint Genome Institute (JGI-PGF)"/>
            <person name="Walter F."/>
            <person name="Albersmeier A."/>
            <person name="Kalinowski J."/>
            <person name="Ruckert C."/>
        </authorList>
    </citation>
    <scope>NUCLEOTIDE SEQUENCE</scope>
    <source>
        <strain evidence="6">CGMCC 1.15178</strain>
    </source>
</reference>
<dbReference type="Gene3D" id="1.10.579.10">
    <property type="entry name" value="DNA Cyclobutane Dipyrimidine Photolyase, subunit A, domain 3"/>
    <property type="match status" value="1"/>
</dbReference>
<dbReference type="Gene3D" id="1.25.40.80">
    <property type="match status" value="1"/>
</dbReference>
<comment type="cofactor">
    <cofactor evidence="3">
        <name>FAD</name>
        <dbReference type="ChEBI" id="CHEBI:57692"/>
    </cofactor>
    <text evidence="3">Binds 1 FAD per subunit.</text>
</comment>
<accession>A0A917E2A5</accession>
<dbReference type="GO" id="GO:0003677">
    <property type="term" value="F:DNA binding"/>
    <property type="evidence" value="ECO:0007669"/>
    <property type="project" value="TreeGrafter"/>
</dbReference>
<dbReference type="AlphaFoldDB" id="A0A917E2A5"/>
<keyword evidence="7" id="KW-1185">Reference proteome</keyword>
<feature type="binding site" evidence="3">
    <location>
        <position position="270"/>
    </location>
    <ligand>
        <name>FAD</name>
        <dbReference type="ChEBI" id="CHEBI:57692"/>
    </ligand>
</feature>
<protein>
    <submittedName>
        <fullName evidence="6">Deoxyribodipyrimidine photo-lyase</fullName>
    </submittedName>
</protein>
<dbReference type="Gene3D" id="3.40.50.620">
    <property type="entry name" value="HUPs"/>
    <property type="match status" value="1"/>
</dbReference>
<organism evidence="6 7">
    <name type="scientific">Paenibacillus nasutitermitis</name>
    <dbReference type="NCBI Taxonomy" id="1652958"/>
    <lineage>
        <taxon>Bacteria</taxon>
        <taxon>Bacillati</taxon>
        <taxon>Bacillota</taxon>
        <taxon>Bacilli</taxon>
        <taxon>Bacillales</taxon>
        <taxon>Paenibacillaceae</taxon>
        <taxon>Paenibacillus</taxon>
    </lineage>
</organism>
<evidence type="ECO:0000259" key="5">
    <source>
        <dbReference type="PROSITE" id="PS51645"/>
    </source>
</evidence>
<dbReference type="SUPFAM" id="SSF48173">
    <property type="entry name" value="Cryptochrome/photolyase FAD-binding domain"/>
    <property type="match status" value="1"/>
</dbReference>
<dbReference type="PANTHER" id="PTHR11455:SF9">
    <property type="entry name" value="CRYPTOCHROME CIRCADIAN CLOCK 5 ISOFORM X1"/>
    <property type="match status" value="1"/>
</dbReference>
<dbReference type="PRINTS" id="PR00147">
    <property type="entry name" value="DNAPHOTLYASE"/>
</dbReference>
<feature type="binding site" evidence="3">
    <location>
        <begin position="366"/>
        <end position="368"/>
    </location>
    <ligand>
        <name>FAD</name>
        <dbReference type="ChEBI" id="CHEBI:57692"/>
    </ligand>
</feature>
<dbReference type="InterPro" id="IPR002081">
    <property type="entry name" value="Cryptochrome/DNA_photolyase_1"/>
</dbReference>
<keyword evidence="1 3" id="KW-0285">Flavoprotein</keyword>
<dbReference type="InterPro" id="IPR005101">
    <property type="entry name" value="Cryptochr/Photolyase_FAD-bd"/>
</dbReference>
<evidence type="ECO:0000256" key="1">
    <source>
        <dbReference type="ARBA" id="ARBA00022630"/>
    </source>
</evidence>
<name>A0A917E2A5_9BACL</name>
<dbReference type="RefSeq" id="WP_188998744.1">
    <property type="nucleotide sequence ID" value="NZ_BMHP01000008.1"/>
</dbReference>
<dbReference type="GO" id="GO:0071949">
    <property type="term" value="F:FAD binding"/>
    <property type="evidence" value="ECO:0007669"/>
    <property type="project" value="TreeGrafter"/>
</dbReference>
<dbReference type="InterPro" id="IPR006050">
    <property type="entry name" value="DNA_photolyase_N"/>
</dbReference>
<feature type="domain" description="Photolyase/cryptochrome alpha/beta" evidence="5">
    <location>
        <begin position="1"/>
        <end position="129"/>
    </location>
</feature>
<dbReference type="PANTHER" id="PTHR11455">
    <property type="entry name" value="CRYPTOCHROME"/>
    <property type="match status" value="1"/>
</dbReference>
<dbReference type="GO" id="GO:0003904">
    <property type="term" value="F:deoxyribodipyrimidine photo-lyase activity"/>
    <property type="evidence" value="ECO:0007669"/>
    <property type="project" value="TreeGrafter"/>
</dbReference>
<evidence type="ECO:0000256" key="4">
    <source>
        <dbReference type="RuleBase" id="RU004182"/>
    </source>
</evidence>
<comment type="similarity">
    <text evidence="4">Belongs to the DNA photolyase family.</text>
</comment>
<keyword evidence="4" id="KW-0157">Chromophore</keyword>
<evidence type="ECO:0000313" key="6">
    <source>
        <dbReference type="EMBL" id="GGD95885.1"/>
    </source>
</evidence>
<dbReference type="InterPro" id="IPR014729">
    <property type="entry name" value="Rossmann-like_a/b/a_fold"/>
</dbReference>
<dbReference type="Pfam" id="PF03441">
    <property type="entry name" value="FAD_binding_7"/>
    <property type="match status" value="1"/>
</dbReference>
<dbReference type="InterPro" id="IPR036134">
    <property type="entry name" value="Crypto/Photolyase_FAD-like_sf"/>
</dbReference>
<proteinExistence type="inferred from homology"/>
<evidence type="ECO:0000256" key="3">
    <source>
        <dbReference type="PIRSR" id="PIRSR602081-1"/>
    </source>
</evidence>
<evidence type="ECO:0000256" key="2">
    <source>
        <dbReference type="ARBA" id="ARBA00022827"/>
    </source>
</evidence>
<dbReference type="Proteomes" id="UP000612456">
    <property type="component" value="Unassembled WGS sequence"/>
</dbReference>
<comment type="caution">
    <text evidence="6">The sequence shown here is derived from an EMBL/GenBank/DDBJ whole genome shotgun (WGS) entry which is preliminary data.</text>
</comment>
<dbReference type="SUPFAM" id="SSF52425">
    <property type="entry name" value="Cryptochrome/photolyase, N-terminal domain"/>
    <property type="match status" value="1"/>
</dbReference>